<dbReference type="InterPro" id="IPR039426">
    <property type="entry name" value="TonB-dep_rcpt-like"/>
</dbReference>
<evidence type="ECO:0000256" key="2">
    <source>
        <dbReference type="ARBA" id="ARBA00022448"/>
    </source>
</evidence>
<keyword evidence="7" id="KW-0406">Ion transport</keyword>
<evidence type="ECO:0000256" key="7">
    <source>
        <dbReference type="ARBA" id="ARBA00023065"/>
    </source>
</evidence>
<feature type="chain" id="PRO_5006586871" evidence="13">
    <location>
        <begin position="23"/>
        <end position="727"/>
    </location>
</feature>
<evidence type="ECO:0000256" key="1">
    <source>
        <dbReference type="ARBA" id="ARBA00004571"/>
    </source>
</evidence>
<evidence type="ECO:0000259" key="14">
    <source>
        <dbReference type="Pfam" id="PF00593"/>
    </source>
</evidence>
<protein>
    <submittedName>
        <fullName evidence="16">Uncharacterized protein</fullName>
    </submittedName>
</protein>
<evidence type="ECO:0000259" key="15">
    <source>
        <dbReference type="Pfam" id="PF07715"/>
    </source>
</evidence>
<organism evidence="16 17">
    <name type="scientific">SAR86 cluster bacterium BACL1 MAG-120920-bin57</name>
    <dbReference type="NCBI Taxonomy" id="1655571"/>
    <lineage>
        <taxon>Bacteria</taxon>
        <taxon>Pseudomonadati</taxon>
        <taxon>Pseudomonadota</taxon>
        <taxon>Gammaproteobacteria</taxon>
        <taxon>SAR86 cluster</taxon>
    </lineage>
</organism>
<evidence type="ECO:0000256" key="10">
    <source>
        <dbReference type="ARBA" id="ARBA00023237"/>
    </source>
</evidence>
<dbReference type="Pfam" id="PF07715">
    <property type="entry name" value="Plug"/>
    <property type="match status" value="1"/>
</dbReference>
<evidence type="ECO:0000256" key="13">
    <source>
        <dbReference type="SAM" id="SignalP"/>
    </source>
</evidence>
<dbReference type="InterPro" id="IPR036942">
    <property type="entry name" value="Beta-barrel_TonB_sf"/>
</dbReference>
<dbReference type="InterPro" id="IPR000531">
    <property type="entry name" value="Beta-barrel_TonB"/>
</dbReference>
<dbReference type="EMBL" id="LIAV01000107">
    <property type="protein sequence ID" value="KRO40473.1"/>
    <property type="molecule type" value="Genomic_DNA"/>
</dbReference>
<evidence type="ECO:0000256" key="4">
    <source>
        <dbReference type="ARBA" id="ARBA00022496"/>
    </source>
</evidence>
<dbReference type="PROSITE" id="PS52016">
    <property type="entry name" value="TONB_DEPENDENT_REC_3"/>
    <property type="match status" value="1"/>
</dbReference>
<evidence type="ECO:0000256" key="5">
    <source>
        <dbReference type="ARBA" id="ARBA00022692"/>
    </source>
</evidence>
<comment type="caution">
    <text evidence="16">The sequence shown here is derived from an EMBL/GenBank/DDBJ whole genome shotgun (WGS) entry which is preliminary data.</text>
</comment>
<keyword evidence="4" id="KW-0410">Iron transport</keyword>
<sequence length="727" mass="79388">MNNLKLNFWALPLVLVFSISVAADVTLEEIVVTAQKTEESLQDTPIAITAITAGTIRDLNIKNVVDLQGIAPNVMLLPAPANNTGASIAIRGGVAMNPAITWEPSVGTYVDGVYMGKTQGGIWDLVDLERVEILRGPQGTLYGRNTLAGAVNFISKKPSGAGVSSALTLGNYGLKQGRLIADYEIGENIFSKIVVSRKVRGGFVKNVPGPYQPAQGVIPNNTNPATKELDTIDSKGFKWSLYYAGDKTDVDLTMDWTDQDNTPPNPQLGNIMDGWSTAFGVGPIAAAGGLYLWPAERHASLGRATTTSLDKEMLETSVVEGTSLKITRETGLGELKLTLAKRKLDWDDKLDMDGTPYPIFHTERHTTYSSKTVELQLTGSTDSMSYVAGYYKFDDDAFTYNPQRIFGGGVSIDQNYSGGGTATAVYGQVTFALGDKTDITIGSRKTDEDKNGFGEYVGLFTVSQARSDSNTSNTFIVAHQLTENTNIYAKAADGFKAGGYNSEASNPSESAKGYGPELIESVEFGLKGMYMDNRLSINAAIFDNEHEDMQIAYFTAEAAAASVVLNNSAEQSGFELEAIALLSDTLKFTFNYGSLDSNYTESVVASDGWAPELFPYAPKSMIFASLEKDYGNYRMRLDYSRIGEHNAFPYNTLDPRSKLTHVEERGIADFRLLMSPMDNMDLTFWIKNLNNESYVVNMIPFGPGFGQLTLDFYGHPRTLGFDLYYKF</sequence>
<accession>A0A0R2PR51</accession>
<dbReference type="GO" id="GO:0009279">
    <property type="term" value="C:cell outer membrane"/>
    <property type="evidence" value="ECO:0007669"/>
    <property type="project" value="UniProtKB-SubCell"/>
</dbReference>
<dbReference type="Proteomes" id="UP000050874">
    <property type="component" value="Unassembled WGS sequence"/>
</dbReference>
<evidence type="ECO:0000256" key="9">
    <source>
        <dbReference type="ARBA" id="ARBA00023136"/>
    </source>
</evidence>
<feature type="domain" description="TonB-dependent receptor-like beta-barrel" evidence="14">
    <location>
        <begin position="345"/>
        <end position="689"/>
    </location>
</feature>
<dbReference type="AlphaFoldDB" id="A0A0R2PR51"/>
<name>A0A0R2PR51_9GAMM</name>
<dbReference type="Gene3D" id="2.40.170.20">
    <property type="entry name" value="TonB-dependent receptor, beta-barrel domain"/>
    <property type="match status" value="1"/>
</dbReference>
<keyword evidence="9 11" id="KW-0472">Membrane</keyword>
<keyword evidence="10 11" id="KW-0998">Cell outer membrane</keyword>
<evidence type="ECO:0000313" key="17">
    <source>
        <dbReference type="Proteomes" id="UP000050874"/>
    </source>
</evidence>
<keyword evidence="8 12" id="KW-0798">TonB box</keyword>
<comment type="similarity">
    <text evidence="11 12">Belongs to the TonB-dependent receptor family.</text>
</comment>
<evidence type="ECO:0000256" key="6">
    <source>
        <dbReference type="ARBA" id="ARBA00023004"/>
    </source>
</evidence>
<dbReference type="Pfam" id="PF00593">
    <property type="entry name" value="TonB_dep_Rec_b-barrel"/>
    <property type="match status" value="1"/>
</dbReference>
<evidence type="ECO:0000256" key="8">
    <source>
        <dbReference type="ARBA" id="ARBA00023077"/>
    </source>
</evidence>
<keyword evidence="5 11" id="KW-0812">Transmembrane</keyword>
<evidence type="ECO:0000256" key="11">
    <source>
        <dbReference type="PROSITE-ProRule" id="PRU01360"/>
    </source>
</evidence>
<comment type="subcellular location">
    <subcellularLocation>
        <location evidence="1 11">Cell outer membrane</location>
        <topology evidence="1 11">Multi-pass membrane protein</topology>
    </subcellularLocation>
</comment>
<keyword evidence="13" id="KW-0732">Signal</keyword>
<evidence type="ECO:0000256" key="12">
    <source>
        <dbReference type="RuleBase" id="RU003357"/>
    </source>
</evidence>
<dbReference type="PANTHER" id="PTHR32552:SF81">
    <property type="entry name" value="TONB-DEPENDENT OUTER MEMBRANE RECEPTOR"/>
    <property type="match status" value="1"/>
</dbReference>
<feature type="domain" description="TonB-dependent receptor plug" evidence="15">
    <location>
        <begin position="41"/>
        <end position="150"/>
    </location>
</feature>
<evidence type="ECO:0000256" key="3">
    <source>
        <dbReference type="ARBA" id="ARBA00022452"/>
    </source>
</evidence>
<gene>
    <name evidence="16" type="ORF">ABR63_07820</name>
</gene>
<evidence type="ECO:0000313" key="16">
    <source>
        <dbReference type="EMBL" id="KRO40473.1"/>
    </source>
</evidence>
<keyword evidence="6" id="KW-0408">Iron</keyword>
<feature type="signal peptide" evidence="13">
    <location>
        <begin position="1"/>
        <end position="22"/>
    </location>
</feature>
<keyword evidence="2 11" id="KW-0813">Transport</keyword>
<reference evidence="17" key="1">
    <citation type="submission" date="2015-10" db="EMBL/GenBank/DDBJ databases">
        <title>Metagenome-Assembled Genomes uncover a global brackish microbiome.</title>
        <authorList>
            <person name="Hugerth L.W."/>
            <person name="Larsson J."/>
            <person name="Alneberg J."/>
            <person name="Lindh M.V."/>
            <person name="Legrand C."/>
            <person name="Pinhassi J."/>
            <person name="Andersson A."/>
        </authorList>
    </citation>
    <scope>NUCLEOTIDE SEQUENCE [LARGE SCALE GENOMIC DNA]</scope>
</reference>
<dbReference type="GO" id="GO:0006826">
    <property type="term" value="P:iron ion transport"/>
    <property type="evidence" value="ECO:0007669"/>
    <property type="project" value="UniProtKB-KW"/>
</dbReference>
<proteinExistence type="inferred from homology"/>
<dbReference type="PANTHER" id="PTHR32552">
    <property type="entry name" value="FERRICHROME IRON RECEPTOR-RELATED"/>
    <property type="match status" value="1"/>
</dbReference>
<dbReference type="SUPFAM" id="SSF56935">
    <property type="entry name" value="Porins"/>
    <property type="match status" value="1"/>
</dbReference>
<keyword evidence="3 11" id="KW-1134">Transmembrane beta strand</keyword>
<dbReference type="InterPro" id="IPR012910">
    <property type="entry name" value="Plug_dom"/>
</dbReference>